<accession>A0AAV3L6H8</accession>
<feature type="compositionally biased region" description="Basic and acidic residues" evidence="2">
    <location>
        <begin position="178"/>
        <end position="197"/>
    </location>
</feature>
<keyword evidence="1" id="KW-0175">Coiled coil</keyword>
<dbReference type="Pfam" id="PF18041">
    <property type="entry name" value="MapZ_EC1"/>
    <property type="match status" value="1"/>
</dbReference>
<dbReference type="InterPro" id="IPR040532">
    <property type="entry name" value="MapZ_C2"/>
</dbReference>
<gene>
    <name evidence="5" type="ORF">O991_00788</name>
</gene>
<dbReference type="InterPro" id="IPR041295">
    <property type="entry name" value="MapZ_EC1"/>
</dbReference>
<feature type="domain" description="MapZ extracellular" evidence="3">
    <location>
        <begin position="360"/>
        <end position="480"/>
    </location>
</feature>
<dbReference type="RefSeq" id="WP_002341496.1">
    <property type="nucleotide sequence ID" value="NZ_KI518321.1"/>
</dbReference>
<feature type="domain" description="MapZ extracellular C-terminal" evidence="4">
    <location>
        <begin position="619"/>
        <end position="710"/>
    </location>
</feature>
<feature type="compositionally biased region" description="Basic and acidic residues" evidence="2">
    <location>
        <begin position="102"/>
        <end position="133"/>
    </location>
</feature>
<name>A0AAV3L6H8_ENTFC</name>
<feature type="region of interest" description="Disordered" evidence="2">
    <location>
        <begin position="178"/>
        <end position="328"/>
    </location>
</feature>
<evidence type="ECO:0000259" key="4">
    <source>
        <dbReference type="Pfam" id="PF18708"/>
    </source>
</evidence>
<feature type="compositionally biased region" description="Low complexity" evidence="2">
    <location>
        <begin position="601"/>
        <end position="613"/>
    </location>
</feature>
<feature type="region of interest" description="Disordered" evidence="2">
    <location>
        <begin position="548"/>
        <end position="571"/>
    </location>
</feature>
<evidence type="ECO:0000259" key="3">
    <source>
        <dbReference type="Pfam" id="PF18041"/>
    </source>
</evidence>
<evidence type="ECO:0000256" key="2">
    <source>
        <dbReference type="SAM" id="MobiDB-lite"/>
    </source>
</evidence>
<evidence type="ECO:0000313" key="6">
    <source>
        <dbReference type="Proteomes" id="UP000017126"/>
    </source>
</evidence>
<comment type="caution">
    <text evidence="5">The sequence shown here is derived from an EMBL/GenBank/DDBJ whole genome shotgun (WGS) entry which is preliminary data.</text>
</comment>
<feature type="coiled-coil region" evidence="1">
    <location>
        <begin position="394"/>
        <end position="437"/>
    </location>
</feature>
<dbReference type="EMBL" id="AXOL01000018">
    <property type="protein sequence ID" value="ERT51202.1"/>
    <property type="molecule type" value="Genomic_DNA"/>
</dbReference>
<reference evidence="5 6" key="1">
    <citation type="submission" date="2013-09" db="EMBL/GenBank/DDBJ databases">
        <title>The Genome Sequence of Enterococcus faecium 10/96A.</title>
        <authorList>
            <consortium name="The Broad Institute Genome Sequencing Platform"/>
            <consortium name="The Broad Institute Genome Sequencing Center for Infectious Disease"/>
            <person name="Earl A.M."/>
            <person name="Gilmore M.S."/>
            <person name="Lebreton F."/>
            <person name="Courvalin P."/>
            <person name="Walker B."/>
            <person name="Young S.K."/>
            <person name="Zeng Q."/>
            <person name="Gargeya S."/>
            <person name="Fitzgerald M."/>
            <person name="Haas B."/>
            <person name="Abouelleil A."/>
            <person name="Alvarado L."/>
            <person name="Arachchi H.M."/>
            <person name="Berlin A.M."/>
            <person name="Chapman S.B."/>
            <person name="Dewar J."/>
            <person name="Goldberg J."/>
            <person name="Griggs A."/>
            <person name="Gujja S."/>
            <person name="Hansen M."/>
            <person name="Howarth C."/>
            <person name="Imamovic A."/>
            <person name="Larimer J."/>
            <person name="McCowan C."/>
            <person name="Murphy C."/>
            <person name="Neiman D."/>
            <person name="Pearson M."/>
            <person name="Priest M."/>
            <person name="Roberts A."/>
            <person name="Saif S."/>
            <person name="Shea T."/>
            <person name="Sisk P."/>
            <person name="Sykes S."/>
            <person name="Wortman J."/>
            <person name="Nusbaum C."/>
            <person name="Birren B."/>
        </authorList>
    </citation>
    <scope>NUCLEOTIDE SEQUENCE [LARGE SCALE GENOMIC DNA]</scope>
    <source>
        <strain evidence="5 6">10/96A</strain>
    </source>
</reference>
<evidence type="ECO:0000313" key="5">
    <source>
        <dbReference type="EMBL" id="ERT51202.1"/>
    </source>
</evidence>
<dbReference type="Proteomes" id="UP000017126">
    <property type="component" value="Unassembled WGS sequence"/>
</dbReference>
<feature type="compositionally biased region" description="Basic and acidic residues" evidence="2">
    <location>
        <begin position="206"/>
        <end position="260"/>
    </location>
</feature>
<evidence type="ECO:0008006" key="7">
    <source>
        <dbReference type="Google" id="ProtNLM"/>
    </source>
</evidence>
<dbReference type="GeneID" id="66454016"/>
<feature type="region of interest" description="Disordered" evidence="2">
    <location>
        <begin position="601"/>
        <end position="624"/>
    </location>
</feature>
<feature type="compositionally biased region" description="Basic and acidic residues" evidence="2">
    <location>
        <begin position="317"/>
        <end position="326"/>
    </location>
</feature>
<proteinExistence type="predicted"/>
<sequence>MMKKCPNCGSKKMEQNTICPDCGHQITAEDQQIKESIEETNTDAAMQDKSTEDAVFPDTELNDPIEWSELKDLPLESVMELFEKAEPEDEEPPAHDQVTNIEKNEQKKATVHETSEESGKNQEETLESKQKRRVAELKEIVDNEEENSILSAYIKAHREDTKEEHAKELLKMISEKIAQENKVEPEHEAEKDTEKDISGVNAAGKESLKTNDLKTNDLKTDIPEKTETLSEKQSEDEKSNGLPEADKKEMLEKADKKATESDGINNEADAETQSASEDSTALEAKIEKEENQPELIEAETEPITIVPNTEKTPQESNPEKKDLDKTQKKKSKKVPYLALAAVLLLGGGGWAYYDHHQKVEAEVAAEAKRQQQMEELHEKLAAFYTDDHHQFIRADMIHQDLSKLKNDLSSLKNEKGYSELETTYQDIQSKIRDIQKVNEWFIAPAIVDDHLADDIKLKADKEIQAIETDNTDFGKLIQQAQTEAKNQYAELQTAKEKTAIVFKDGKVVDSATRDQYKTAKEAVEKVKNTDLSAQLNEQLQQVDKMLTDKEKKEEEEKKKAEEAKKAEKAKKAAEEQAKQAAQAAAAAQAAQQAAVAQAAQQEAASSTPSSSNSANQPIKSARASDIADASNPAWTWAPGVQSKVIATCIQRGYIVEGGYRLEKARIENGEGYYNLYATSTKSALMKGIGESALPFYIVTINCKTGWFGGNGSN</sequence>
<feature type="compositionally biased region" description="Polar residues" evidence="2">
    <location>
        <begin position="306"/>
        <end position="316"/>
    </location>
</feature>
<evidence type="ECO:0000256" key="1">
    <source>
        <dbReference type="SAM" id="Coils"/>
    </source>
</evidence>
<feature type="region of interest" description="Disordered" evidence="2">
    <location>
        <begin position="83"/>
        <end position="133"/>
    </location>
</feature>
<dbReference type="Pfam" id="PF18708">
    <property type="entry name" value="MapZ_C2"/>
    <property type="match status" value="1"/>
</dbReference>
<organism evidence="5 6">
    <name type="scientific">Enterococcus faecium 10/96A</name>
    <dbReference type="NCBI Taxonomy" id="1391465"/>
    <lineage>
        <taxon>Bacteria</taxon>
        <taxon>Bacillati</taxon>
        <taxon>Bacillota</taxon>
        <taxon>Bacilli</taxon>
        <taxon>Lactobacillales</taxon>
        <taxon>Enterococcaceae</taxon>
        <taxon>Enterococcus</taxon>
    </lineage>
</organism>
<dbReference type="AlphaFoldDB" id="A0AAV3L6H8"/>
<protein>
    <recommendedName>
        <fullName evidence="7">TFIIB-type zinc ribbon-containing protein</fullName>
    </recommendedName>
</protein>